<sequence length="107" mass="11550">MDNHERYAGYQEDANLLAAIGELVDAQVGRVTVRLPKTVAEAAVAAWERDDPYEDTLETTEQREVRGKAADLAMIGLEISQRGRVEGEEVVVDLRVGLAGAAVVASL</sequence>
<evidence type="ECO:0000313" key="2">
    <source>
        <dbReference type="Proteomes" id="UP001499854"/>
    </source>
</evidence>
<name>A0ABN2REB9_9ACTN</name>
<dbReference type="Proteomes" id="UP001499854">
    <property type="component" value="Unassembled WGS sequence"/>
</dbReference>
<reference evidence="1 2" key="1">
    <citation type="journal article" date="2019" name="Int. J. Syst. Evol. Microbiol.">
        <title>The Global Catalogue of Microorganisms (GCM) 10K type strain sequencing project: providing services to taxonomists for standard genome sequencing and annotation.</title>
        <authorList>
            <consortium name="The Broad Institute Genomics Platform"/>
            <consortium name="The Broad Institute Genome Sequencing Center for Infectious Disease"/>
            <person name="Wu L."/>
            <person name="Ma J."/>
        </authorList>
    </citation>
    <scope>NUCLEOTIDE SEQUENCE [LARGE SCALE GENOMIC DNA]</scope>
    <source>
        <strain evidence="1 2">JCM 16013</strain>
    </source>
</reference>
<proteinExistence type="predicted"/>
<evidence type="ECO:0000313" key="1">
    <source>
        <dbReference type="EMBL" id="GAA1967632.1"/>
    </source>
</evidence>
<accession>A0ABN2REB9</accession>
<gene>
    <name evidence="1" type="ORF">GCM10009838_27400</name>
</gene>
<comment type="caution">
    <text evidence="1">The sequence shown here is derived from an EMBL/GenBank/DDBJ whole genome shotgun (WGS) entry which is preliminary data.</text>
</comment>
<dbReference type="EMBL" id="BAAAQM010000013">
    <property type="protein sequence ID" value="GAA1967632.1"/>
    <property type="molecule type" value="Genomic_DNA"/>
</dbReference>
<organism evidence="1 2">
    <name type="scientific">Catenulispora subtropica</name>
    <dbReference type="NCBI Taxonomy" id="450798"/>
    <lineage>
        <taxon>Bacteria</taxon>
        <taxon>Bacillati</taxon>
        <taxon>Actinomycetota</taxon>
        <taxon>Actinomycetes</taxon>
        <taxon>Catenulisporales</taxon>
        <taxon>Catenulisporaceae</taxon>
        <taxon>Catenulispora</taxon>
    </lineage>
</organism>
<dbReference type="RefSeq" id="WP_344657364.1">
    <property type="nucleotide sequence ID" value="NZ_BAAAQM010000013.1"/>
</dbReference>
<protein>
    <submittedName>
        <fullName evidence="1">Uncharacterized protein</fullName>
    </submittedName>
</protein>
<keyword evidence="2" id="KW-1185">Reference proteome</keyword>